<organism evidence="1 2">
    <name type="scientific">Solea senegalensis</name>
    <name type="common">Senegalese sole</name>
    <dbReference type="NCBI Taxonomy" id="28829"/>
    <lineage>
        <taxon>Eukaryota</taxon>
        <taxon>Metazoa</taxon>
        <taxon>Chordata</taxon>
        <taxon>Craniata</taxon>
        <taxon>Vertebrata</taxon>
        <taxon>Euteleostomi</taxon>
        <taxon>Actinopterygii</taxon>
        <taxon>Neopterygii</taxon>
        <taxon>Teleostei</taxon>
        <taxon>Neoteleostei</taxon>
        <taxon>Acanthomorphata</taxon>
        <taxon>Carangaria</taxon>
        <taxon>Pleuronectiformes</taxon>
        <taxon>Pleuronectoidei</taxon>
        <taxon>Soleidae</taxon>
        <taxon>Solea</taxon>
    </lineage>
</organism>
<dbReference type="EMBL" id="JAGKHQ010000018">
    <property type="protein sequence ID" value="KAG7485633.1"/>
    <property type="molecule type" value="Genomic_DNA"/>
</dbReference>
<proteinExistence type="predicted"/>
<dbReference type="AlphaFoldDB" id="A0AAV6QAY9"/>
<sequence length="101" mass="11724">MRVYFDDRWHRHRFSSNFPRLTQQTWAIDIREFDQKEEAGMCSCHGHCCCPLINTTHSSSSQQASPPLSCGSLQRHWSQTHSSSLQWGCSPQDPPGQYLHY</sequence>
<gene>
    <name evidence="1" type="ORF">JOB18_014812</name>
</gene>
<accession>A0AAV6QAY9</accession>
<reference evidence="1 2" key="1">
    <citation type="journal article" date="2021" name="Sci. Rep.">
        <title>Chromosome anchoring in Senegalese sole (Solea senegalensis) reveals sex-associated markers and genome rearrangements in flatfish.</title>
        <authorList>
            <person name="Guerrero-Cozar I."/>
            <person name="Gomez-Garrido J."/>
            <person name="Berbel C."/>
            <person name="Martinez-Blanch J.F."/>
            <person name="Alioto T."/>
            <person name="Claros M.G."/>
            <person name="Gagnaire P.A."/>
            <person name="Manchado M."/>
        </authorList>
    </citation>
    <scope>NUCLEOTIDE SEQUENCE [LARGE SCALE GENOMIC DNA]</scope>
    <source>
        <strain evidence="1">Sse05_10M</strain>
    </source>
</reference>
<comment type="caution">
    <text evidence="1">The sequence shown here is derived from an EMBL/GenBank/DDBJ whole genome shotgun (WGS) entry which is preliminary data.</text>
</comment>
<evidence type="ECO:0000313" key="1">
    <source>
        <dbReference type="EMBL" id="KAG7485633.1"/>
    </source>
</evidence>
<dbReference type="Proteomes" id="UP000693946">
    <property type="component" value="Linkage Group LG6"/>
</dbReference>
<protein>
    <submittedName>
        <fullName evidence="1">Uncharacterized protein</fullName>
    </submittedName>
</protein>
<keyword evidence="2" id="KW-1185">Reference proteome</keyword>
<name>A0AAV6QAY9_SOLSE</name>
<evidence type="ECO:0000313" key="2">
    <source>
        <dbReference type="Proteomes" id="UP000693946"/>
    </source>
</evidence>